<dbReference type="AlphaFoldDB" id="A0A061RCV9"/>
<comment type="similarity">
    <text evidence="10">Belongs to the glycosyltransferase group 1 family.</text>
</comment>
<dbReference type="InterPro" id="IPR027054">
    <property type="entry name" value="ALG2"/>
</dbReference>
<feature type="transmembrane region" description="Helical" evidence="10">
    <location>
        <begin position="74"/>
        <end position="97"/>
    </location>
</feature>
<gene>
    <name evidence="13" type="primary">ALG2</name>
    <name evidence="13" type="ORF">TSPGSL018_8362</name>
</gene>
<evidence type="ECO:0000256" key="5">
    <source>
        <dbReference type="ARBA" id="ARBA00022824"/>
    </source>
</evidence>
<evidence type="ECO:0000256" key="2">
    <source>
        <dbReference type="ARBA" id="ARBA00022676"/>
    </source>
</evidence>
<reference evidence="13" key="1">
    <citation type="submission" date="2014-05" db="EMBL/GenBank/DDBJ databases">
        <title>The transcriptome of the halophilic microalga Tetraselmis sp. GSL018 isolated from the Great Salt Lake, Utah.</title>
        <authorList>
            <person name="Jinkerson R.E."/>
            <person name="D'Adamo S."/>
            <person name="Posewitz M.C."/>
        </authorList>
    </citation>
    <scope>NUCLEOTIDE SEQUENCE</scope>
    <source>
        <strain evidence="13">GSL018</strain>
    </source>
</reference>
<sequence length="433" mass="46675">MERRLKVAFCHPDLGLGGAERLIVDAASELASKEEVGRVDVWTAYYNKERSFQETHGSGGFSVRVAGNWFPRSLFGLATALCSYVRCCLVALSIVLGRAKYDVVIVDQVSVVIPIFLLLSSAKVIFYCHFPDQLLASPKTFLHRLYRAPLNWLEECTTGMAHKLLVNSEYTQGVFASTFRSLARRGLRPQVLHPAVAIPSEEDLAEAEASVCSRLDGDFQSFLSGGDAFLSINRFERKKGLGLAIRALAELRAAEGFPAGSSDGPRLVMAGGYDCRLRENVEHLSELQEEAESLGVGRAVRFLPSFSDPQRAALLASCRAVLYTPVNEHFGIVPLEAMAAGRPVVACNSGGPRETVGGSRGGLLCDPTPAAFASAMSSLLERYAAAAMGRAARERAAGSFSRRAFGERLLRVVTEAAATADGRVLQMSPLPGS</sequence>
<dbReference type="InterPro" id="IPR001296">
    <property type="entry name" value="Glyco_trans_1"/>
</dbReference>
<evidence type="ECO:0000256" key="1">
    <source>
        <dbReference type="ARBA" id="ARBA00004922"/>
    </source>
</evidence>
<evidence type="ECO:0000256" key="6">
    <source>
        <dbReference type="ARBA" id="ARBA00022989"/>
    </source>
</evidence>
<comment type="catalytic activity">
    <reaction evidence="8 10">
        <text>a beta-D-Man-(1-&gt;4)-beta-D-GlcNAc-(1-&gt;4)-alpha-D-GlcNAc-diphospho-di-trans,poly-cis-dolichol + GDP-alpha-D-mannose = an alpha-D-Man-(1-&gt;3)-beta-D-Man-(1-&gt;4)-beta-D-GlcNAc-(1-&gt;4)-alpha-D-GlcNAc-diphospho-di-trans,poly-cis-dolichol + GDP + H(+)</text>
        <dbReference type="Rhea" id="RHEA:29515"/>
        <dbReference type="Rhea" id="RHEA-COMP:19511"/>
        <dbReference type="Rhea" id="RHEA-COMP:19513"/>
        <dbReference type="ChEBI" id="CHEBI:15378"/>
        <dbReference type="ChEBI" id="CHEBI:57527"/>
        <dbReference type="ChEBI" id="CHEBI:58189"/>
        <dbReference type="ChEBI" id="CHEBI:58472"/>
        <dbReference type="ChEBI" id="CHEBI:132510"/>
        <dbReference type="EC" id="2.4.1.132"/>
    </reaction>
    <physiologicalReaction direction="left-to-right" evidence="8 10">
        <dbReference type="Rhea" id="RHEA:29516"/>
    </physiologicalReaction>
</comment>
<comment type="subcellular location">
    <subcellularLocation>
        <location evidence="10">Endoplasmic reticulum membrane</location>
        <topology evidence="10">Single-pass membrane protein</topology>
    </subcellularLocation>
</comment>
<evidence type="ECO:0000256" key="4">
    <source>
        <dbReference type="ARBA" id="ARBA00022692"/>
    </source>
</evidence>
<organism evidence="13">
    <name type="scientific">Tetraselmis sp. GSL018</name>
    <dbReference type="NCBI Taxonomy" id="582737"/>
    <lineage>
        <taxon>Eukaryota</taxon>
        <taxon>Viridiplantae</taxon>
        <taxon>Chlorophyta</taxon>
        <taxon>core chlorophytes</taxon>
        <taxon>Chlorodendrophyceae</taxon>
        <taxon>Chlorodendrales</taxon>
        <taxon>Chlorodendraceae</taxon>
        <taxon>Tetraselmis</taxon>
    </lineage>
</organism>
<dbReference type="GO" id="GO:0004378">
    <property type="term" value="F:GDP-Man:Man(1)GlcNAc(2)-PP-Dol alpha-1,3-mannosyltransferase activity"/>
    <property type="evidence" value="ECO:0007669"/>
    <property type="project" value="UniProtKB-UniRule"/>
</dbReference>
<keyword evidence="6 10" id="KW-1133">Transmembrane helix</keyword>
<proteinExistence type="inferred from homology"/>
<keyword evidence="3 10" id="KW-0808">Transferase</keyword>
<dbReference type="Pfam" id="PF13439">
    <property type="entry name" value="Glyco_transf_4"/>
    <property type="match status" value="1"/>
</dbReference>
<dbReference type="EC" id="2.4.1.257" evidence="10"/>
<protein>
    <recommendedName>
        <fullName evidence="10">Alpha-1,3/1,6-mannosyltransferase ALG2</fullName>
        <ecNumber evidence="10">2.4.1.132</ecNumber>
        <ecNumber evidence="10">2.4.1.257</ecNumber>
    </recommendedName>
    <alternativeName>
        <fullName evidence="10">GDP-Man:Man(1)GlcNAc(2)-PP-Dol alpha-1,3-mannosyltransferase</fullName>
    </alternativeName>
</protein>
<dbReference type="Gene3D" id="3.40.50.2000">
    <property type="entry name" value="Glycogen Phosphorylase B"/>
    <property type="match status" value="2"/>
</dbReference>
<evidence type="ECO:0000259" key="12">
    <source>
        <dbReference type="Pfam" id="PF13439"/>
    </source>
</evidence>
<dbReference type="SUPFAM" id="SSF53756">
    <property type="entry name" value="UDP-Glycosyltransferase/glycogen phosphorylase"/>
    <property type="match status" value="1"/>
</dbReference>
<dbReference type="PANTHER" id="PTHR45918:SF1">
    <property type="entry name" value="ALPHA-1,3_1,6-MANNOSYLTRANSFERASE ALG2"/>
    <property type="match status" value="1"/>
</dbReference>
<evidence type="ECO:0000313" key="13">
    <source>
        <dbReference type="EMBL" id="JAC68594.1"/>
    </source>
</evidence>
<keyword evidence="4 10" id="KW-0812">Transmembrane</keyword>
<evidence type="ECO:0000256" key="9">
    <source>
        <dbReference type="ARBA" id="ARBA00045104"/>
    </source>
</evidence>
<keyword evidence="7 10" id="KW-0472">Membrane</keyword>
<evidence type="ECO:0000256" key="8">
    <source>
        <dbReference type="ARBA" id="ARBA00045103"/>
    </source>
</evidence>
<dbReference type="Pfam" id="PF00534">
    <property type="entry name" value="Glycos_transf_1"/>
    <property type="match status" value="1"/>
</dbReference>
<feature type="domain" description="Glycosyltransferase subfamily 4-like N-terminal" evidence="12">
    <location>
        <begin position="17"/>
        <end position="179"/>
    </location>
</feature>
<dbReference type="UniPathway" id="UPA00378"/>
<comment type="function">
    <text evidence="10">Mannosylates Man(2)GlcNAc(2)-dolichol diphosphate and Man(1)GlcNAc(2)-dolichol diphosphate to form Man(3)GlcNAc(2)-dolichol diphosphate.</text>
</comment>
<dbReference type="EC" id="2.4.1.132" evidence="10"/>
<keyword evidence="5" id="KW-0256">Endoplasmic reticulum</keyword>
<feature type="domain" description="Glycosyl transferase family 1" evidence="11">
    <location>
        <begin position="228"/>
        <end position="394"/>
    </location>
</feature>
<evidence type="ECO:0000256" key="7">
    <source>
        <dbReference type="ARBA" id="ARBA00023136"/>
    </source>
</evidence>
<comment type="catalytic activity">
    <reaction evidence="9 10">
        <text>an alpha-D-Man-(1-&gt;3)-beta-D-Man-(1-&gt;4)-beta-D-GlcNAc-(1-&gt;4)-alpha-D-GlcNAc-diphospho-di-trans,poly-cis-dolichol + GDP-alpha-D-mannose = an alpha-D-Man-(1-&gt;3)-[alpha-D-Man-(1-&gt;6)]-beta-D-Man-(1-&gt;4)-beta-D-GlcNAc-(1-&gt;4)-alpha-D-GlcNAc-diphospho-di-trans,poly-cis-dolichol + GDP + H(+)</text>
        <dbReference type="Rhea" id="RHEA:29519"/>
        <dbReference type="Rhea" id="RHEA-COMP:19513"/>
        <dbReference type="Rhea" id="RHEA-COMP:19515"/>
        <dbReference type="ChEBI" id="CHEBI:15378"/>
        <dbReference type="ChEBI" id="CHEBI:57527"/>
        <dbReference type="ChEBI" id="CHEBI:58189"/>
        <dbReference type="ChEBI" id="CHEBI:132510"/>
        <dbReference type="ChEBI" id="CHEBI:132511"/>
        <dbReference type="EC" id="2.4.1.257"/>
    </reaction>
    <physiologicalReaction direction="left-to-right" evidence="9 10">
        <dbReference type="Rhea" id="RHEA:29520"/>
    </physiologicalReaction>
</comment>
<name>A0A061RCV9_9CHLO</name>
<keyword evidence="2 10" id="KW-0328">Glycosyltransferase</keyword>
<comment type="pathway">
    <text evidence="1 10">Protein modification; protein glycosylation.</text>
</comment>
<dbReference type="InterPro" id="IPR028098">
    <property type="entry name" value="Glyco_trans_4-like_N"/>
</dbReference>
<evidence type="ECO:0000259" key="11">
    <source>
        <dbReference type="Pfam" id="PF00534"/>
    </source>
</evidence>
<dbReference type="PANTHER" id="PTHR45918">
    <property type="entry name" value="ALPHA-1,3/1,6-MANNOSYLTRANSFERASE ALG2"/>
    <property type="match status" value="1"/>
</dbReference>
<evidence type="ECO:0000256" key="3">
    <source>
        <dbReference type="ARBA" id="ARBA00022679"/>
    </source>
</evidence>
<accession>A0A061RCV9</accession>
<dbReference type="GO" id="GO:0102704">
    <property type="term" value="F:GDP-Man:Man(2)GlcNAc(2)-PP-Dol alpha-1,6-mannosyltransferase activity"/>
    <property type="evidence" value="ECO:0007669"/>
    <property type="project" value="UniProtKB-UniRule"/>
</dbReference>
<dbReference type="EMBL" id="GBEZ01017774">
    <property type="protein sequence ID" value="JAC68594.1"/>
    <property type="molecule type" value="Transcribed_RNA"/>
</dbReference>
<dbReference type="GO" id="GO:0005789">
    <property type="term" value="C:endoplasmic reticulum membrane"/>
    <property type="evidence" value="ECO:0007669"/>
    <property type="project" value="UniProtKB-SubCell"/>
</dbReference>
<evidence type="ECO:0000256" key="10">
    <source>
        <dbReference type="RuleBase" id="RU367136"/>
    </source>
</evidence>
<feature type="transmembrane region" description="Helical" evidence="10">
    <location>
        <begin position="109"/>
        <end position="130"/>
    </location>
</feature>